<dbReference type="InterPro" id="IPR036568">
    <property type="entry name" value="GGCT-like_sf"/>
</dbReference>
<reference evidence="4" key="1">
    <citation type="journal article" date="2019" name="Int. J. Syst. Evol. Microbiol.">
        <title>The Global Catalogue of Microorganisms (GCM) 10K type strain sequencing project: providing services to taxonomists for standard genome sequencing and annotation.</title>
        <authorList>
            <consortium name="The Broad Institute Genomics Platform"/>
            <consortium name="The Broad Institute Genome Sequencing Center for Infectious Disease"/>
            <person name="Wu L."/>
            <person name="Ma J."/>
        </authorList>
    </citation>
    <scope>NUCLEOTIDE SEQUENCE [LARGE SCALE GENOMIC DNA]</scope>
    <source>
        <strain evidence="4">CECT 8472</strain>
    </source>
</reference>
<dbReference type="EMBL" id="JBHSCW010000007">
    <property type="protein sequence ID" value="MFC4352528.1"/>
    <property type="molecule type" value="Genomic_DNA"/>
</dbReference>
<accession>A0ABV8UPW1</accession>
<dbReference type="PANTHER" id="PTHR12192">
    <property type="entry name" value="CATION TRANSPORT PROTEIN CHAC-RELATED"/>
    <property type="match status" value="1"/>
</dbReference>
<sequence>MRHESDEREDAPAAAFAFGPDAVVHREQPELPPNEDYWVFGYGSLMWNPEFDFAESRSALLRGYHRRFCIYSTRYRGTPDAPGLVLGLDRGGACRGMIFRVGAERAQDALDYLWEREMVTGAYRWKWLTCRTEQGAVPALCFIADPKHPQYAGNLSFDQTLHYIRQAEGRRGPCRDYLANTTAHLDELGIHDRMLKRLTEML</sequence>
<dbReference type="RefSeq" id="WP_382422878.1">
    <property type="nucleotide sequence ID" value="NZ_JBHSCW010000007.1"/>
</dbReference>
<dbReference type="Gene3D" id="3.10.490.10">
    <property type="entry name" value="Gamma-glutamyl cyclotransferase-like"/>
    <property type="match status" value="1"/>
</dbReference>
<proteinExistence type="predicted"/>
<comment type="caution">
    <text evidence="3">The sequence shown here is derived from an EMBL/GenBank/DDBJ whole genome shotgun (WGS) entry which is preliminary data.</text>
</comment>
<dbReference type="SUPFAM" id="SSF110857">
    <property type="entry name" value="Gamma-glutamyl cyclotransferase-like"/>
    <property type="match status" value="1"/>
</dbReference>
<evidence type="ECO:0000256" key="2">
    <source>
        <dbReference type="ARBA" id="ARBA00023239"/>
    </source>
</evidence>
<dbReference type="InterPro" id="IPR006840">
    <property type="entry name" value="ChaC"/>
</dbReference>
<dbReference type="InterPro" id="IPR013024">
    <property type="entry name" value="GGCT-like"/>
</dbReference>
<evidence type="ECO:0000313" key="4">
    <source>
        <dbReference type="Proteomes" id="UP001595799"/>
    </source>
</evidence>
<organism evidence="3 4">
    <name type="scientific">Fodinicurvata halophila</name>
    <dbReference type="NCBI Taxonomy" id="1419723"/>
    <lineage>
        <taxon>Bacteria</taxon>
        <taxon>Pseudomonadati</taxon>
        <taxon>Pseudomonadota</taxon>
        <taxon>Alphaproteobacteria</taxon>
        <taxon>Rhodospirillales</taxon>
        <taxon>Rhodovibrionaceae</taxon>
        <taxon>Fodinicurvata</taxon>
    </lineage>
</organism>
<dbReference type="Proteomes" id="UP001595799">
    <property type="component" value="Unassembled WGS sequence"/>
</dbReference>
<keyword evidence="4" id="KW-1185">Reference proteome</keyword>
<protein>
    <recommendedName>
        <fullName evidence="1">glutathione-specific gamma-glutamylcyclotransferase</fullName>
        <ecNumber evidence="1">4.3.2.7</ecNumber>
    </recommendedName>
</protein>
<gene>
    <name evidence="3" type="ORF">ACFOW6_13335</name>
</gene>
<name>A0ABV8UPW1_9PROT</name>
<keyword evidence="2" id="KW-0456">Lyase</keyword>
<dbReference type="PANTHER" id="PTHR12192:SF2">
    <property type="entry name" value="GLUTATHIONE-SPECIFIC GAMMA-GLUTAMYLCYCLOTRANSFERASE 2"/>
    <property type="match status" value="1"/>
</dbReference>
<dbReference type="CDD" id="cd06661">
    <property type="entry name" value="GGCT_like"/>
    <property type="match status" value="1"/>
</dbReference>
<evidence type="ECO:0000256" key="1">
    <source>
        <dbReference type="ARBA" id="ARBA00012344"/>
    </source>
</evidence>
<dbReference type="Pfam" id="PF04752">
    <property type="entry name" value="ChaC"/>
    <property type="match status" value="1"/>
</dbReference>
<evidence type="ECO:0000313" key="3">
    <source>
        <dbReference type="EMBL" id="MFC4352528.1"/>
    </source>
</evidence>
<dbReference type="EC" id="4.3.2.7" evidence="1"/>